<evidence type="ECO:0000313" key="2">
    <source>
        <dbReference type="EMBL" id="EEG55707.1"/>
    </source>
</evidence>
<dbReference type="EMBL" id="ACCJ01000130">
    <property type="protein sequence ID" value="EEG55707.1"/>
    <property type="molecule type" value="Genomic_DNA"/>
</dbReference>
<accession>C0CYY1</accession>
<dbReference type="HOGENOM" id="CLU_3005919_0_0_9"/>
<organism evidence="2 3">
    <name type="scientific">[Clostridium] asparagiforme DSM 15981</name>
    <dbReference type="NCBI Taxonomy" id="518636"/>
    <lineage>
        <taxon>Bacteria</taxon>
        <taxon>Bacillati</taxon>
        <taxon>Bacillota</taxon>
        <taxon>Clostridia</taxon>
        <taxon>Lachnospirales</taxon>
        <taxon>Lachnospiraceae</taxon>
        <taxon>Enterocloster</taxon>
    </lineage>
</organism>
<keyword evidence="3" id="KW-1185">Reference proteome</keyword>
<sequence length="56" mass="6565">MRLQAVVCWQIQKKYIKKLAKTKRNKNNQKQNVDETIQTQYNMVISPCGPRSAARD</sequence>
<keyword evidence="1" id="KW-0175">Coiled coil</keyword>
<protein>
    <submittedName>
        <fullName evidence="2">Uncharacterized protein</fullName>
    </submittedName>
</protein>
<evidence type="ECO:0000256" key="1">
    <source>
        <dbReference type="SAM" id="Coils"/>
    </source>
</evidence>
<proteinExistence type="predicted"/>
<gene>
    <name evidence="2" type="ORF">CLOSTASPAR_02207</name>
</gene>
<dbReference type="Proteomes" id="UP000004756">
    <property type="component" value="Unassembled WGS sequence"/>
</dbReference>
<name>C0CYY1_9FIRM</name>
<reference evidence="2 3" key="1">
    <citation type="submission" date="2009-02" db="EMBL/GenBank/DDBJ databases">
        <title>Draft genome sequence of Clostridium asparagiforme (DSM 15981).</title>
        <authorList>
            <person name="Sudarsanam P."/>
            <person name="Ley R."/>
            <person name="Guruge J."/>
            <person name="Turnbaugh P.J."/>
            <person name="Mahowald M."/>
            <person name="Liep D."/>
            <person name="Gordon J."/>
        </authorList>
    </citation>
    <scope>NUCLEOTIDE SEQUENCE [LARGE SCALE GENOMIC DNA]</scope>
    <source>
        <strain evidence="2 3">DSM 15981</strain>
    </source>
</reference>
<comment type="caution">
    <text evidence="2">The sequence shown here is derived from an EMBL/GenBank/DDBJ whole genome shotgun (WGS) entry which is preliminary data.</text>
</comment>
<dbReference type="AlphaFoldDB" id="C0CYY1"/>
<feature type="coiled-coil region" evidence="1">
    <location>
        <begin position="12"/>
        <end position="39"/>
    </location>
</feature>
<evidence type="ECO:0000313" key="3">
    <source>
        <dbReference type="Proteomes" id="UP000004756"/>
    </source>
</evidence>